<dbReference type="Pfam" id="PF09341">
    <property type="entry name" value="Pcc1"/>
    <property type="match status" value="1"/>
</dbReference>
<gene>
    <name evidence="2" type="ORF">AC477_02985</name>
</gene>
<sequence>MEAEIRLCYKNEREADAVVRAISPDNVDVPPGLYIKTLRQGSVVQTNVDCQTRLSSLIATIDDLLSCVSVAEKSFKIAKK</sequence>
<reference evidence="2 3" key="1">
    <citation type="submission" date="2015-06" db="EMBL/GenBank/DDBJ databases">
        <title>New insights into the roles of widespread benthic archaea in carbon and nitrogen cycling.</title>
        <authorList>
            <person name="Lazar C.S."/>
            <person name="Baker B.J."/>
            <person name="Seitz K.W."/>
            <person name="Hyde A.S."/>
            <person name="Dick G.J."/>
            <person name="Hinrichs K.-U."/>
            <person name="Teske A.P."/>
        </authorList>
    </citation>
    <scope>NUCLEOTIDE SEQUENCE [LARGE SCALE GENOMIC DNA]</scope>
    <source>
        <strain evidence="2">SG8-32-1</strain>
    </source>
</reference>
<dbReference type="AlphaFoldDB" id="A0A0M0BWF2"/>
<evidence type="ECO:0008006" key="4">
    <source>
        <dbReference type="Google" id="ProtNLM"/>
    </source>
</evidence>
<organism evidence="2 3">
    <name type="scientific">miscellaneous Crenarchaeota group-1 archaeon SG8-32-1</name>
    <dbReference type="NCBI Taxonomy" id="1685124"/>
    <lineage>
        <taxon>Archaea</taxon>
        <taxon>Candidatus Bathyarchaeota</taxon>
        <taxon>MCG-1</taxon>
    </lineage>
</organism>
<comment type="similarity">
    <text evidence="1">Belongs to the CTAG/PCC1 family.</text>
</comment>
<dbReference type="NCBIfam" id="NF011470">
    <property type="entry name" value="PRK14887.1"/>
    <property type="match status" value="1"/>
</dbReference>
<accession>A0A0M0BWF2</accession>
<comment type="caution">
    <text evidence="2">The sequence shown here is derived from an EMBL/GenBank/DDBJ whole genome shotgun (WGS) entry which is preliminary data.</text>
</comment>
<dbReference type="Proteomes" id="UP000037237">
    <property type="component" value="Unassembled WGS sequence"/>
</dbReference>
<name>A0A0M0BWF2_9ARCH</name>
<proteinExistence type="inferred from homology"/>
<dbReference type="EMBL" id="LFWU01000066">
    <property type="protein sequence ID" value="KON32486.1"/>
    <property type="molecule type" value="Genomic_DNA"/>
</dbReference>
<evidence type="ECO:0000256" key="1">
    <source>
        <dbReference type="ARBA" id="ARBA00007073"/>
    </source>
</evidence>
<dbReference type="InterPro" id="IPR015419">
    <property type="entry name" value="CTAG/Pcc1"/>
</dbReference>
<protein>
    <recommendedName>
        <fullName evidence="4">KEOPS complex subunit</fullName>
    </recommendedName>
</protein>
<evidence type="ECO:0000313" key="2">
    <source>
        <dbReference type="EMBL" id="KON32486.1"/>
    </source>
</evidence>
<evidence type="ECO:0000313" key="3">
    <source>
        <dbReference type="Proteomes" id="UP000037237"/>
    </source>
</evidence>